<dbReference type="GeneID" id="97667992"/>
<keyword evidence="7" id="KW-1185">Reference proteome</keyword>
<evidence type="ECO:0000256" key="4">
    <source>
        <dbReference type="PROSITE-ProRule" id="PRU00433"/>
    </source>
</evidence>
<dbReference type="InterPro" id="IPR036909">
    <property type="entry name" value="Cyt_c-like_dom_sf"/>
</dbReference>
<dbReference type="GO" id="GO:0004130">
    <property type="term" value="F:cytochrome-c peroxidase activity"/>
    <property type="evidence" value="ECO:0007669"/>
    <property type="project" value="TreeGrafter"/>
</dbReference>
<accession>A0A0M7AI46</accession>
<keyword evidence="2 4" id="KW-0479">Metal-binding</keyword>
<dbReference type="PANTHER" id="PTHR30600">
    <property type="entry name" value="CYTOCHROME C PEROXIDASE-RELATED"/>
    <property type="match status" value="1"/>
</dbReference>
<keyword evidence="3 4" id="KW-0408">Iron</keyword>
<name>A0A0M7AI46_9HYPH</name>
<dbReference type="PROSITE" id="PS51007">
    <property type="entry name" value="CYTC"/>
    <property type="match status" value="1"/>
</dbReference>
<keyword evidence="1 4" id="KW-0349">Heme</keyword>
<dbReference type="RefSeq" id="WP_055116482.1">
    <property type="nucleotide sequence ID" value="NZ_CXWA01000003.1"/>
</dbReference>
<evidence type="ECO:0000313" key="6">
    <source>
        <dbReference type="EMBL" id="CTQ64832.1"/>
    </source>
</evidence>
<dbReference type="InterPro" id="IPR009056">
    <property type="entry name" value="Cyt_c-like_dom"/>
</dbReference>
<dbReference type="GO" id="GO:0020037">
    <property type="term" value="F:heme binding"/>
    <property type="evidence" value="ECO:0007669"/>
    <property type="project" value="InterPro"/>
</dbReference>
<organism evidence="6 7">
    <name type="scientific">Roseibium album</name>
    <dbReference type="NCBI Taxonomy" id="311410"/>
    <lineage>
        <taxon>Bacteria</taxon>
        <taxon>Pseudomonadati</taxon>
        <taxon>Pseudomonadota</taxon>
        <taxon>Alphaproteobacteria</taxon>
        <taxon>Hyphomicrobiales</taxon>
        <taxon>Stappiaceae</taxon>
        <taxon>Roseibium</taxon>
    </lineage>
</organism>
<feature type="domain" description="Cytochrome c" evidence="5">
    <location>
        <begin position="371"/>
        <end position="554"/>
    </location>
</feature>
<dbReference type="Gene3D" id="1.10.760.10">
    <property type="entry name" value="Cytochrome c-like domain"/>
    <property type="match status" value="1"/>
</dbReference>
<gene>
    <name evidence="6" type="ORF">LA5096_00539</name>
</gene>
<sequence length="554" mass="60252">MKRIGTALLLMLIALAVFVWISDPTKLKTSSASLTRFETGAMSGTEEGIALFGFGDFGGLSSDTLRTSAAPWKLAVSALALQETAGDVAALKQIDIAAIYRGFGFHSPTQIANWPPTLARPDLSKPVGINTGLAKHALLPIAVTIGNTGCAACHSAVTYREDGTPDTTRIWLGMPNSSINLEAYTAALHSAFRTYGHDDAKLFETVEILFPETGWSERQTLRFAILPMLQQEMDERNRTIGRLVPFVAGLPGATNGLDALRNRLGLIPEGTVVDKSVFNSVPELGGRLWRRSFLNTGSYVPPGVDPLSETVPKDLDENHLKEMASIVAYFTVPSMGVSAEVAEAHIADAEAVLRWLQDYEPQRFPGKINRHLLTDGRSVYADNCSQCHGVYNQNLTKPELVAFPNWQGDIGTDRRRLELTGENVAAAVNSGHFGRYISARSTGAYAAPPLTGIWASAPYLHNGSVPTLWHLMRPDKRPERFVVGGHALDMTRVGLRGSDDAQGGWMPPPDYEPWALSAEIDVSQYGLGNEGHERPFSSLSEDDKAALLEYLKLL</sequence>
<dbReference type="InterPro" id="IPR051395">
    <property type="entry name" value="Cytochrome_c_Peroxidase/MauG"/>
</dbReference>
<dbReference type="AlphaFoldDB" id="A0A0M7AI46"/>
<dbReference type="STRING" id="311410.LA5095_03172"/>
<reference evidence="7" key="1">
    <citation type="submission" date="2015-07" db="EMBL/GenBank/DDBJ databases">
        <authorList>
            <person name="Rodrigo-Torres Lidia"/>
            <person name="Arahal R.David."/>
        </authorList>
    </citation>
    <scope>NUCLEOTIDE SEQUENCE [LARGE SCALE GENOMIC DNA]</scope>
    <source>
        <strain evidence="7">CECT 5096</strain>
    </source>
</reference>
<dbReference type="SUPFAM" id="SSF46626">
    <property type="entry name" value="Cytochrome c"/>
    <property type="match status" value="1"/>
</dbReference>
<evidence type="ECO:0000313" key="7">
    <source>
        <dbReference type="Proteomes" id="UP000049983"/>
    </source>
</evidence>
<evidence type="ECO:0000256" key="2">
    <source>
        <dbReference type="ARBA" id="ARBA00022723"/>
    </source>
</evidence>
<proteinExistence type="predicted"/>
<dbReference type="OrthoDB" id="417271at2"/>
<dbReference type="GO" id="GO:0046872">
    <property type="term" value="F:metal ion binding"/>
    <property type="evidence" value="ECO:0007669"/>
    <property type="project" value="UniProtKB-KW"/>
</dbReference>
<evidence type="ECO:0000256" key="3">
    <source>
        <dbReference type="ARBA" id="ARBA00023004"/>
    </source>
</evidence>
<dbReference type="PANTHER" id="PTHR30600:SF9">
    <property type="entry name" value="BLR7738 PROTEIN"/>
    <property type="match status" value="1"/>
</dbReference>
<protein>
    <recommendedName>
        <fullName evidence="5">Cytochrome c domain-containing protein</fullName>
    </recommendedName>
</protein>
<dbReference type="GO" id="GO:0009055">
    <property type="term" value="F:electron transfer activity"/>
    <property type="evidence" value="ECO:0007669"/>
    <property type="project" value="InterPro"/>
</dbReference>
<dbReference type="Proteomes" id="UP000049983">
    <property type="component" value="Unassembled WGS sequence"/>
</dbReference>
<evidence type="ECO:0000256" key="1">
    <source>
        <dbReference type="ARBA" id="ARBA00022617"/>
    </source>
</evidence>
<dbReference type="Pfam" id="PF21419">
    <property type="entry name" value="RoxA-like_Cyt-c"/>
    <property type="match status" value="1"/>
</dbReference>
<evidence type="ECO:0000259" key="5">
    <source>
        <dbReference type="PROSITE" id="PS51007"/>
    </source>
</evidence>
<dbReference type="EMBL" id="CXWC01000001">
    <property type="protein sequence ID" value="CTQ64832.1"/>
    <property type="molecule type" value="Genomic_DNA"/>
</dbReference>